<evidence type="ECO:0000313" key="2">
    <source>
        <dbReference type="EMBL" id="MFC0224578.1"/>
    </source>
</evidence>
<proteinExistence type="predicted"/>
<feature type="compositionally biased region" description="Basic and acidic residues" evidence="1">
    <location>
        <begin position="102"/>
        <end position="114"/>
    </location>
</feature>
<reference evidence="2 3" key="1">
    <citation type="submission" date="2024-09" db="EMBL/GenBank/DDBJ databases">
        <authorList>
            <person name="Sun Q."/>
            <person name="Mori K."/>
        </authorList>
    </citation>
    <scope>NUCLEOTIDE SEQUENCE [LARGE SCALE GENOMIC DNA]</scope>
    <source>
        <strain evidence="2 3">CCM 8654</strain>
    </source>
</reference>
<dbReference type="Proteomes" id="UP001589698">
    <property type="component" value="Unassembled WGS sequence"/>
</dbReference>
<feature type="compositionally biased region" description="Gly residues" evidence="1">
    <location>
        <begin position="78"/>
        <end position="94"/>
    </location>
</feature>
<dbReference type="InterPro" id="IPR011990">
    <property type="entry name" value="TPR-like_helical_dom_sf"/>
</dbReference>
<keyword evidence="3" id="KW-1185">Reference proteome</keyword>
<dbReference type="EMBL" id="JBHLXH010000002">
    <property type="protein sequence ID" value="MFC0224578.1"/>
    <property type="molecule type" value="Genomic_DNA"/>
</dbReference>
<feature type="compositionally biased region" description="Gly residues" evidence="1">
    <location>
        <begin position="13"/>
        <end position="33"/>
    </location>
</feature>
<evidence type="ECO:0000313" key="3">
    <source>
        <dbReference type="Proteomes" id="UP001589698"/>
    </source>
</evidence>
<feature type="compositionally biased region" description="Gly residues" evidence="1">
    <location>
        <begin position="47"/>
        <end position="71"/>
    </location>
</feature>
<evidence type="ECO:0000256" key="1">
    <source>
        <dbReference type="SAM" id="MobiDB-lite"/>
    </source>
</evidence>
<protein>
    <submittedName>
        <fullName evidence="2">Tetratricopeptide repeat protein</fullName>
    </submittedName>
</protein>
<feature type="compositionally biased region" description="Basic and acidic residues" evidence="1">
    <location>
        <begin position="35"/>
        <end position="46"/>
    </location>
</feature>
<feature type="region of interest" description="Disordered" evidence="1">
    <location>
        <begin position="1"/>
        <end position="127"/>
    </location>
</feature>
<accession>A0ABV6E6F7</accession>
<dbReference type="SUPFAM" id="SSF48452">
    <property type="entry name" value="TPR-like"/>
    <property type="match status" value="1"/>
</dbReference>
<organism evidence="2 3">
    <name type="scientific">Nocardioides zeicaulis</name>
    <dbReference type="NCBI Taxonomy" id="1776857"/>
    <lineage>
        <taxon>Bacteria</taxon>
        <taxon>Bacillati</taxon>
        <taxon>Actinomycetota</taxon>
        <taxon>Actinomycetes</taxon>
        <taxon>Propionibacteriales</taxon>
        <taxon>Nocardioidaceae</taxon>
        <taxon>Nocardioides</taxon>
    </lineage>
</organism>
<name>A0ABV6E6F7_9ACTN</name>
<dbReference type="RefSeq" id="WP_378520341.1">
    <property type="nucleotide sequence ID" value="NZ_CBCSDI010000045.1"/>
</dbReference>
<gene>
    <name evidence="2" type="ORF">ACFFJG_18970</name>
</gene>
<comment type="caution">
    <text evidence="2">The sequence shown here is derived from an EMBL/GenBank/DDBJ whole genome shotgun (WGS) entry which is preliminary data.</text>
</comment>
<sequence length="343" mass="35845">MAEDRRGQRPSRGGSGAGRGAPSSGGGRGGSSRGGDARGSRDDQSRGKGGSGRGGYQGGSASGAKAGGGKPGSKPGARSGGKPGGQGGGQGGGKRYSNSQDRAFRPRTEERPRTVEQSVYDGPDLPEHITGAELDRNVRAQLKGLPEKLAARVARHLAAAGALIDEDPETAYQHTLAARARASRIAVVREAAGEAAYAAGHYAEALSELRAAKRMNGATDYLPIMADCHRALGNPEQAIKLAKSPSVANFAPEAKAEMTLVEAGARRDMGQLDAALRTLELAPLMSKSRSSWVVRLRYAYADTLEAAGRESDALAWFHRTHSIDAEEITDAAARADLLERRQP</sequence>
<dbReference type="Gene3D" id="1.25.40.10">
    <property type="entry name" value="Tetratricopeptide repeat domain"/>
    <property type="match status" value="1"/>
</dbReference>